<name>T1DWI5_9HELI</name>
<reference evidence="1 2" key="1">
    <citation type="journal article" date="2013" name="Genome Announc.">
        <title>Draft Genome Sequence of Helicobacter fennelliae Strain MRY12-0050, Isolated from a Bacteremia Patient.</title>
        <authorList>
            <person name="Rimbara E."/>
            <person name="Matsui M."/>
            <person name="Mori S."/>
            <person name="Suzuki S."/>
            <person name="Suzuki M."/>
            <person name="Kim H."/>
            <person name="Sekizuka T."/>
            <person name="Kuroda M."/>
            <person name="Shibayama K."/>
        </authorList>
    </citation>
    <scope>NUCLEOTIDE SEQUENCE [LARGE SCALE GENOMIC DNA]</scope>
    <source>
        <strain evidence="1 2">MRY12-0050</strain>
    </source>
</reference>
<evidence type="ECO:0000313" key="1">
    <source>
        <dbReference type="EMBL" id="GAD19432.1"/>
    </source>
</evidence>
<dbReference type="Proteomes" id="UP000018143">
    <property type="component" value="Unassembled WGS sequence"/>
</dbReference>
<evidence type="ECO:0000313" key="2">
    <source>
        <dbReference type="Proteomes" id="UP000018143"/>
    </source>
</evidence>
<sequence>MDSSLALKNDRLDSSFTGLPRLPSGSLAMTTKIDSMKTKRACKKF</sequence>
<organism evidence="1 2">
    <name type="scientific">Helicobacter fennelliae MRY12-0050</name>
    <dbReference type="NCBI Taxonomy" id="1325130"/>
    <lineage>
        <taxon>Bacteria</taxon>
        <taxon>Pseudomonadati</taxon>
        <taxon>Campylobacterota</taxon>
        <taxon>Epsilonproteobacteria</taxon>
        <taxon>Campylobacterales</taxon>
        <taxon>Helicobacteraceae</taxon>
        <taxon>Helicobacter</taxon>
    </lineage>
</organism>
<protein>
    <submittedName>
        <fullName evidence="1">Uncharacterized protein</fullName>
    </submittedName>
</protein>
<dbReference type="EMBL" id="BASD01000019">
    <property type="protein sequence ID" value="GAD19432.1"/>
    <property type="molecule type" value="Genomic_DNA"/>
</dbReference>
<proteinExistence type="predicted"/>
<dbReference type="RefSeq" id="WP_023948695.1">
    <property type="nucleotide sequence ID" value="NZ_BASD01000019.1"/>
</dbReference>
<keyword evidence="2" id="KW-1185">Reference proteome</keyword>
<accession>T1DWI5</accession>
<gene>
    <name evidence="1" type="ORF">HFN_0563</name>
</gene>
<dbReference type="AlphaFoldDB" id="T1DWI5"/>
<comment type="caution">
    <text evidence="1">The sequence shown here is derived from an EMBL/GenBank/DDBJ whole genome shotgun (WGS) entry which is preliminary data.</text>
</comment>